<evidence type="ECO:0000256" key="5">
    <source>
        <dbReference type="ARBA" id="ARBA00022807"/>
    </source>
</evidence>
<dbReference type="FunFam" id="3.10.20.90:FF:000050">
    <property type="entry name" value="Ubiquitin carboxyl-terminal hydrolase 13"/>
    <property type="match status" value="1"/>
</dbReference>
<dbReference type="EMBL" id="SWLB01000006">
    <property type="protein sequence ID" value="KAF3337581.1"/>
    <property type="molecule type" value="Genomic_DNA"/>
</dbReference>
<organism evidence="7 8">
    <name type="scientific">Carex littledalei</name>
    <dbReference type="NCBI Taxonomy" id="544730"/>
    <lineage>
        <taxon>Eukaryota</taxon>
        <taxon>Viridiplantae</taxon>
        <taxon>Streptophyta</taxon>
        <taxon>Embryophyta</taxon>
        <taxon>Tracheophyta</taxon>
        <taxon>Spermatophyta</taxon>
        <taxon>Magnoliopsida</taxon>
        <taxon>Liliopsida</taxon>
        <taxon>Poales</taxon>
        <taxon>Cyperaceae</taxon>
        <taxon>Cyperoideae</taxon>
        <taxon>Cariceae</taxon>
        <taxon>Carex</taxon>
        <taxon>Carex subgen. Euthyceras</taxon>
    </lineage>
</organism>
<keyword evidence="4 7" id="KW-0378">Hydrolase</keyword>
<evidence type="ECO:0000259" key="6">
    <source>
        <dbReference type="Pfam" id="PF12436"/>
    </source>
</evidence>
<dbReference type="PANTHER" id="PTHR35694">
    <property type="entry name" value="DENEDDYLASE"/>
    <property type="match status" value="1"/>
</dbReference>
<accession>A0A833RKM9</accession>
<gene>
    <name evidence="7" type="ORF">FCM35_KLT18168</name>
</gene>
<dbReference type="GO" id="GO:0101005">
    <property type="term" value="F:deubiquitinase activity"/>
    <property type="evidence" value="ECO:0007669"/>
    <property type="project" value="UniProtKB-ARBA"/>
</dbReference>
<keyword evidence="2" id="KW-0645">Protease</keyword>
<comment type="caution">
    <text evidence="7">The sequence shown here is derived from an EMBL/GenBank/DDBJ whole genome shotgun (WGS) entry which is preliminary data.</text>
</comment>
<name>A0A833RKM9_9POAL</name>
<dbReference type="Gene3D" id="3.10.20.90">
    <property type="entry name" value="Phosphatidylinositol 3-kinase Catalytic Subunit, Chain A, domain 1"/>
    <property type="match status" value="1"/>
</dbReference>
<dbReference type="PANTHER" id="PTHR35694:SF1">
    <property type="entry name" value="DENEDDYLASE"/>
    <property type="match status" value="1"/>
</dbReference>
<evidence type="ECO:0000313" key="8">
    <source>
        <dbReference type="Proteomes" id="UP000623129"/>
    </source>
</evidence>
<dbReference type="GO" id="GO:0005634">
    <property type="term" value="C:nucleus"/>
    <property type="evidence" value="ECO:0007669"/>
    <property type="project" value="UniProtKB-ARBA"/>
</dbReference>
<keyword evidence="8" id="KW-1185">Reference proteome</keyword>
<dbReference type="GO" id="GO:0008234">
    <property type="term" value="F:cysteine-type peptidase activity"/>
    <property type="evidence" value="ECO:0007669"/>
    <property type="project" value="UniProtKB-KW"/>
</dbReference>
<dbReference type="Pfam" id="PF12436">
    <property type="entry name" value="USP7_ICP0_bdg"/>
    <property type="match status" value="1"/>
</dbReference>
<dbReference type="Proteomes" id="UP000623129">
    <property type="component" value="Unassembled WGS sequence"/>
</dbReference>
<keyword evidence="3" id="KW-0833">Ubl conjugation pathway</keyword>
<evidence type="ECO:0000256" key="3">
    <source>
        <dbReference type="ARBA" id="ARBA00022786"/>
    </source>
</evidence>
<keyword evidence="5" id="KW-0788">Thiol protease</keyword>
<sequence length="317" mass="36679">MNFCILYLYIFPLRLKKEQEEKEHKKKEKAEAHLYTIIKVARDEDLLVQIGKDIYFDSVDHDKVRSFRIQKQLPFTAFKVGTLREVSNKAHNAELKLFLEVERGVDFSLLPLPDKSREDILIYFKLYDPEKEELRYVGRMFLKAVGKPIEILAKLNELAGFPDNEEIDLYEEIKFEPNIMCEPIDKRISFKNSQLEDGDIICIQKAIVPESETNYRYPDVPSFLEYVHNRQVVLSVQGEIVGFQPTNRVAVSIWASHPLAKELYKGCKLTPGMLEPNLKIPCPEKVVLIELLMSTNPDSFVLARPIREHGELVLAKG</sequence>
<feature type="domain" description="Ubiquitin carboxyl-terminal hydrolase 7 ICP0-binding" evidence="6">
    <location>
        <begin position="82"/>
        <end position="234"/>
    </location>
</feature>
<proteinExistence type="inferred from homology"/>
<evidence type="ECO:0000256" key="2">
    <source>
        <dbReference type="ARBA" id="ARBA00022670"/>
    </source>
</evidence>
<dbReference type="AlphaFoldDB" id="A0A833RKM9"/>
<evidence type="ECO:0000256" key="1">
    <source>
        <dbReference type="ARBA" id="ARBA00009085"/>
    </source>
</evidence>
<comment type="similarity">
    <text evidence="1">Belongs to the peptidase C19 family.</text>
</comment>
<protein>
    <submittedName>
        <fullName evidence="7">Ubiquitin carboxyl-terminal hydrolase 12-like protein</fullName>
    </submittedName>
</protein>
<reference evidence="7" key="1">
    <citation type="submission" date="2020-01" db="EMBL/GenBank/DDBJ databases">
        <title>Genome sequence of Kobresia littledalei, the first chromosome-level genome in the family Cyperaceae.</title>
        <authorList>
            <person name="Qu G."/>
        </authorList>
    </citation>
    <scope>NUCLEOTIDE SEQUENCE</scope>
    <source>
        <strain evidence="7">C.B.Clarke</strain>
        <tissue evidence="7">Leaf</tissue>
    </source>
</reference>
<evidence type="ECO:0000313" key="7">
    <source>
        <dbReference type="EMBL" id="KAF3337581.1"/>
    </source>
</evidence>
<dbReference type="OrthoDB" id="10064100at2759"/>
<evidence type="ECO:0000256" key="4">
    <source>
        <dbReference type="ARBA" id="ARBA00022801"/>
    </source>
</evidence>
<dbReference type="GO" id="GO:0006508">
    <property type="term" value="P:proteolysis"/>
    <property type="evidence" value="ECO:0007669"/>
    <property type="project" value="UniProtKB-KW"/>
</dbReference>
<dbReference type="InterPro" id="IPR024729">
    <property type="entry name" value="USP7_ICP0-binding_dom"/>
</dbReference>